<keyword evidence="1" id="KW-0233">DNA recombination</keyword>
<dbReference type="InterPro" id="IPR051055">
    <property type="entry name" value="PIF1_helicase"/>
</dbReference>
<keyword evidence="1" id="KW-0234">DNA repair</keyword>
<dbReference type="AlphaFoldDB" id="A0A2Z6QDX6"/>
<name>A0A2Z6QDX6_9GLOM</name>
<sequence length="401" mass="46280">MDLKLILSIHAALQYILKYASKVELRLEAFSDILNQILSENQPKDQLLISVQRLLMSSIAERDISTQETCHILLSLPLYHSSWQFVFFNLNKKAPRWICSTRENEESFEVNNSRRTEKSPLKAYWDWSTELENFTLFRLHLTHKLVKGLSIPIINDSKHLDINGEWLKQLQDKLSDVRYVIIDKLSMISRQMLIIIDMWFWQAFSEHNNKLFGSRSVILFGDFGQLSPVLDLPMYANDKQDVLSNSDSAVYKQFKEVYKLEIIQCQSENSKKIEDKLSVIKRNEFSNVLFLLTKWSEVNTVNIDQLRSSDIHVAKIQAIHTGSNKAKKADSDIAHKLEAYILLARGAQVMLTANLQTEIKLVNSAMRIVQEIIFSEDQGLPCLPTAVLISFDNYKRPTITA</sequence>
<dbReference type="GO" id="GO:0016887">
    <property type="term" value="F:ATP hydrolysis activity"/>
    <property type="evidence" value="ECO:0007669"/>
    <property type="project" value="RHEA"/>
</dbReference>
<dbReference type="EMBL" id="BEXD01000357">
    <property type="protein sequence ID" value="GBB86762.1"/>
    <property type="molecule type" value="Genomic_DNA"/>
</dbReference>
<comment type="similarity">
    <text evidence="1">Belongs to the helicase family.</text>
</comment>
<feature type="domain" description="DNA helicase Pif1-like DEAD-box helicase" evidence="2">
    <location>
        <begin position="166"/>
        <end position="289"/>
    </location>
</feature>
<dbReference type="InterPro" id="IPR027417">
    <property type="entry name" value="P-loop_NTPase"/>
</dbReference>
<dbReference type="GO" id="GO:0006281">
    <property type="term" value="P:DNA repair"/>
    <property type="evidence" value="ECO:0007669"/>
    <property type="project" value="UniProtKB-KW"/>
</dbReference>
<dbReference type="STRING" id="94130.A0A2Z6QDX6"/>
<dbReference type="GO" id="GO:0043139">
    <property type="term" value="F:5'-3' DNA helicase activity"/>
    <property type="evidence" value="ECO:0007669"/>
    <property type="project" value="UniProtKB-EC"/>
</dbReference>
<dbReference type="GO" id="GO:0006310">
    <property type="term" value="P:DNA recombination"/>
    <property type="evidence" value="ECO:0007669"/>
    <property type="project" value="UniProtKB-KW"/>
</dbReference>
<reference evidence="3 4" key="1">
    <citation type="submission" date="2017-11" db="EMBL/GenBank/DDBJ databases">
        <title>The genome of Rhizophagus clarus HR1 reveals common genetic basis of auxotrophy among arbuscular mycorrhizal fungi.</title>
        <authorList>
            <person name="Kobayashi Y."/>
        </authorList>
    </citation>
    <scope>NUCLEOTIDE SEQUENCE [LARGE SCALE GENOMIC DNA]</scope>
    <source>
        <strain evidence="3 4">HR1</strain>
    </source>
</reference>
<dbReference type="InterPro" id="IPR010285">
    <property type="entry name" value="DNA_helicase_pif1-like_DEAD"/>
</dbReference>
<keyword evidence="1" id="KW-0347">Helicase</keyword>
<dbReference type="EC" id="5.6.2.3" evidence="1"/>
<keyword evidence="1" id="KW-0067">ATP-binding</keyword>
<protein>
    <recommendedName>
        <fullName evidence="1">ATP-dependent DNA helicase</fullName>
        <ecNumber evidence="1">5.6.2.3</ecNumber>
    </recommendedName>
</protein>
<evidence type="ECO:0000313" key="4">
    <source>
        <dbReference type="Proteomes" id="UP000247702"/>
    </source>
</evidence>
<proteinExistence type="inferred from homology"/>
<evidence type="ECO:0000259" key="2">
    <source>
        <dbReference type="Pfam" id="PF05970"/>
    </source>
</evidence>
<evidence type="ECO:0000256" key="1">
    <source>
        <dbReference type="RuleBase" id="RU363044"/>
    </source>
</evidence>
<keyword evidence="1" id="KW-0378">Hydrolase</keyword>
<keyword evidence="1" id="KW-0547">Nucleotide-binding</keyword>
<dbReference type="GO" id="GO:0000723">
    <property type="term" value="P:telomere maintenance"/>
    <property type="evidence" value="ECO:0007669"/>
    <property type="project" value="InterPro"/>
</dbReference>
<accession>A0A2Z6QDX6</accession>
<organism evidence="3 4">
    <name type="scientific">Rhizophagus clarus</name>
    <dbReference type="NCBI Taxonomy" id="94130"/>
    <lineage>
        <taxon>Eukaryota</taxon>
        <taxon>Fungi</taxon>
        <taxon>Fungi incertae sedis</taxon>
        <taxon>Mucoromycota</taxon>
        <taxon>Glomeromycotina</taxon>
        <taxon>Glomeromycetes</taxon>
        <taxon>Glomerales</taxon>
        <taxon>Glomeraceae</taxon>
        <taxon>Rhizophagus</taxon>
    </lineage>
</organism>
<comment type="caution">
    <text evidence="3">The sequence shown here is derived from an EMBL/GenBank/DDBJ whole genome shotgun (WGS) entry which is preliminary data.</text>
</comment>
<comment type="catalytic activity">
    <reaction evidence="1">
        <text>ATP + H2O = ADP + phosphate + H(+)</text>
        <dbReference type="Rhea" id="RHEA:13065"/>
        <dbReference type="ChEBI" id="CHEBI:15377"/>
        <dbReference type="ChEBI" id="CHEBI:15378"/>
        <dbReference type="ChEBI" id="CHEBI:30616"/>
        <dbReference type="ChEBI" id="CHEBI:43474"/>
        <dbReference type="ChEBI" id="CHEBI:456216"/>
        <dbReference type="EC" id="5.6.2.3"/>
    </reaction>
</comment>
<keyword evidence="1" id="KW-0227">DNA damage</keyword>
<evidence type="ECO:0000313" key="3">
    <source>
        <dbReference type="EMBL" id="GBB86762.1"/>
    </source>
</evidence>
<dbReference type="Gene3D" id="3.40.50.300">
    <property type="entry name" value="P-loop containing nucleotide triphosphate hydrolases"/>
    <property type="match status" value="1"/>
</dbReference>
<dbReference type="PANTHER" id="PTHR47642">
    <property type="entry name" value="ATP-DEPENDENT DNA HELICASE"/>
    <property type="match status" value="1"/>
</dbReference>
<keyword evidence="4" id="KW-1185">Reference proteome</keyword>
<comment type="cofactor">
    <cofactor evidence="1">
        <name>Mg(2+)</name>
        <dbReference type="ChEBI" id="CHEBI:18420"/>
    </cofactor>
</comment>
<dbReference type="Proteomes" id="UP000247702">
    <property type="component" value="Unassembled WGS sequence"/>
</dbReference>
<dbReference type="Pfam" id="PF05970">
    <property type="entry name" value="PIF1"/>
    <property type="match status" value="1"/>
</dbReference>
<dbReference type="GO" id="GO:0005524">
    <property type="term" value="F:ATP binding"/>
    <property type="evidence" value="ECO:0007669"/>
    <property type="project" value="UniProtKB-KW"/>
</dbReference>
<gene>
    <name evidence="3" type="ORF">RclHR1_13190001</name>
</gene>